<keyword evidence="1" id="KW-1133">Transmembrane helix</keyword>
<keyword evidence="1" id="KW-0812">Transmembrane</keyword>
<accession>A0A1H8G6C2</accession>
<reference evidence="2 3" key="1">
    <citation type="submission" date="2016-10" db="EMBL/GenBank/DDBJ databases">
        <authorList>
            <person name="de Groot N.N."/>
        </authorList>
    </citation>
    <scope>NUCLEOTIDE SEQUENCE [LARGE SCALE GENOMIC DNA]</scope>
    <source>
        <strain evidence="2 3">Nm22</strain>
    </source>
</reference>
<sequence length="74" mass="8700">MKLRDMKDLFVSLTLYGLALVLYNHLLNENYDGYNSIHPAANWNYKEKLAAYVDRERPLRQLAFPEDHDTKATN</sequence>
<dbReference type="AlphaFoldDB" id="A0A1H8G6C2"/>
<dbReference type="Proteomes" id="UP000199459">
    <property type="component" value="Unassembled WGS sequence"/>
</dbReference>
<evidence type="ECO:0000313" key="2">
    <source>
        <dbReference type="EMBL" id="SEN39576.1"/>
    </source>
</evidence>
<name>A0A1H8G6C2_9PROT</name>
<feature type="transmembrane region" description="Helical" evidence="1">
    <location>
        <begin position="9"/>
        <end position="26"/>
    </location>
</feature>
<organism evidence="2 3">
    <name type="scientific">Nitrosomonas marina</name>
    <dbReference type="NCBI Taxonomy" id="917"/>
    <lineage>
        <taxon>Bacteria</taxon>
        <taxon>Pseudomonadati</taxon>
        <taxon>Pseudomonadota</taxon>
        <taxon>Betaproteobacteria</taxon>
        <taxon>Nitrosomonadales</taxon>
        <taxon>Nitrosomonadaceae</taxon>
        <taxon>Nitrosomonas</taxon>
    </lineage>
</organism>
<gene>
    <name evidence="2" type="ORF">SAMN05216325_11661</name>
</gene>
<dbReference type="EMBL" id="FOCP01000016">
    <property type="protein sequence ID" value="SEN39576.1"/>
    <property type="molecule type" value="Genomic_DNA"/>
</dbReference>
<evidence type="ECO:0000256" key="1">
    <source>
        <dbReference type="SAM" id="Phobius"/>
    </source>
</evidence>
<protein>
    <submittedName>
        <fullName evidence="2">Uncharacterized protein</fullName>
    </submittedName>
</protein>
<evidence type="ECO:0000313" key="3">
    <source>
        <dbReference type="Proteomes" id="UP000199459"/>
    </source>
</evidence>
<keyword evidence="1" id="KW-0472">Membrane</keyword>
<proteinExistence type="predicted"/>